<dbReference type="InParanoid" id="G9MNV0"/>
<organism evidence="3 4">
    <name type="scientific">Hypocrea virens (strain Gv29-8 / FGSC 10586)</name>
    <name type="common">Gliocladium virens</name>
    <name type="synonym">Trichoderma virens</name>
    <dbReference type="NCBI Taxonomy" id="413071"/>
    <lineage>
        <taxon>Eukaryota</taxon>
        <taxon>Fungi</taxon>
        <taxon>Dikarya</taxon>
        <taxon>Ascomycota</taxon>
        <taxon>Pezizomycotina</taxon>
        <taxon>Sordariomycetes</taxon>
        <taxon>Hypocreomycetidae</taxon>
        <taxon>Hypocreales</taxon>
        <taxon>Hypocreaceae</taxon>
        <taxon>Trichoderma</taxon>
    </lineage>
</organism>
<accession>G9MNV0</accession>
<dbReference type="EMBL" id="ABDF02000005">
    <property type="protein sequence ID" value="EHK23553.1"/>
    <property type="molecule type" value="Genomic_DNA"/>
</dbReference>
<feature type="compositionally biased region" description="Basic and acidic residues" evidence="1">
    <location>
        <begin position="44"/>
        <end position="61"/>
    </location>
</feature>
<dbReference type="AlphaFoldDB" id="G9MNV0"/>
<keyword evidence="4" id="KW-1185">Reference proteome</keyword>
<protein>
    <submittedName>
        <fullName evidence="3">Uncharacterized protein</fullName>
    </submittedName>
</protein>
<comment type="caution">
    <text evidence="3">The sequence shown here is derived from an EMBL/GenBank/DDBJ whole genome shotgun (WGS) entry which is preliminary data.</text>
</comment>
<dbReference type="Proteomes" id="UP000007115">
    <property type="component" value="Unassembled WGS sequence"/>
</dbReference>
<dbReference type="RefSeq" id="XP_013957770.1">
    <property type="nucleotide sequence ID" value="XM_014102295.1"/>
</dbReference>
<keyword evidence="2" id="KW-1133">Transmembrane helix</keyword>
<evidence type="ECO:0000256" key="2">
    <source>
        <dbReference type="SAM" id="Phobius"/>
    </source>
</evidence>
<name>G9MNV0_HYPVG</name>
<feature type="transmembrane region" description="Helical" evidence="2">
    <location>
        <begin position="12"/>
        <end position="29"/>
    </location>
</feature>
<keyword evidence="2" id="KW-0812">Transmembrane</keyword>
<reference evidence="3 4" key="1">
    <citation type="journal article" date="2011" name="Genome Biol.">
        <title>Comparative genome sequence analysis underscores mycoparasitism as the ancestral life style of Trichoderma.</title>
        <authorList>
            <person name="Kubicek C.P."/>
            <person name="Herrera-Estrella A."/>
            <person name="Seidl-Seiboth V."/>
            <person name="Martinez D.A."/>
            <person name="Druzhinina I.S."/>
            <person name="Thon M."/>
            <person name="Zeilinger S."/>
            <person name="Casas-Flores S."/>
            <person name="Horwitz B.A."/>
            <person name="Mukherjee P.K."/>
            <person name="Mukherjee M."/>
            <person name="Kredics L."/>
            <person name="Alcaraz L.D."/>
            <person name="Aerts A."/>
            <person name="Antal Z."/>
            <person name="Atanasova L."/>
            <person name="Cervantes-Badillo M.G."/>
            <person name="Challacombe J."/>
            <person name="Chertkov O."/>
            <person name="McCluskey K."/>
            <person name="Coulpier F."/>
            <person name="Deshpande N."/>
            <person name="von Doehren H."/>
            <person name="Ebbole D.J."/>
            <person name="Esquivel-Naranjo E.U."/>
            <person name="Fekete E."/>
            <person name="Flipphi M."/>
            <person name="Glaser F."/>
            <person name="Gomez-Rodriguez E.Y."/>
            <person name="Gruber S."/>
            <person name="Han C."/>
            <person name="Henrissat B."/>
            <person name="Hermosa R."/>
            <person name="Hernandez-Onate M."/>
            <person name="Karaffa L."/>
            <person name="Kosti I."/>
            <person name="Le Crom S."/>
            <person name="Lindquist E."/>
            <person name="Lucas S."/>
            <person name="Luebeck M."/>
            <person name="Luebeck P.S."/>
            <person name="Margeot A."/>
            <person name="Metz B."/>
            <person name="Misra M."/>
            <person name="Nevalainen H."/>
            <person name="Omann M."/>
            <person name="Packer N."/>
            <person name="Perrone G."/>
            <person name="Uresti-Rivera E.E."/>
            <person name="Salamov A."/>
            <person name="Schmoll M."/>
            <person name="Seiboth B."/>
            <person name="Shapiro H."/>
            <person name="Sukno S."/>
            <person name="Tamayo-Ramos J.A."/>
            <person name="Tisch D."/>
            <person name="Wiest A."/>
            <person name="Wilkinson H.H."/>
            <person name="Zhang M."/>
            <person name="Coutinho P.M."/>
            <person name="Kenerley C.M."/>
            <person name="Monte E."/>
            <person name="Baker S.E."/>
            <person name="Grigoriev I.V."/>
        </authorList>
    </citation>
    <scope>NUCLEOTIDE SEQUENCE [LARGE SCALE GENOMIC DNA]</scope>
    <source>
        <strain evidence="4">Gv29-8 / FGSC 10586</strain>
    </source>
</reference>
<keyword evidence="2" id="KW-0472">Membrane</keyword>
<gene>
    <name evidence="3" type="ORF">TRIVIDRAFT_220813</name>
</gene>
<dbReference type="GeneID" id="25791512"/>
<feature type="region of interest" description="Disordered" evidence="1">
    <location>
        <begin position="44"/>
        <end position="70"/>
    </location>
</feature>
<dbReference type="OMA" id="NYSHEIY"/>
<evidence type="ECO:0000256" key="1">
    <source>
        <dbReference type="SAM" id="MobiDB-lite"/>
    </source>
</evidence>
<sequence length="82" mass="9762">MTGNANYSHEIYYFAIYVHRILAVLCWLCQQLQQLTAHVIQRMDEERERGNRGEADMKIDRDDNDLDDVDMDDIEMDDAFFD</sequence>
<evidence type="ECO:0000313" key="3">
    <source>
        <dbReference type="EMBL" id="EHK23553.1"/>
    </source>
</evidence>
<dbReference type="VEuPathDB" id="FungiDB:TRIVIDRAFT_220813"/>
<proteinExistence type="predicted"/>
<dbReference type="HOGENOM" id="CLU_2558588_0_0_1"/>
<evidence type="ECO:0000313" key="4">
    <source>
        <dbReference type="Proteomes" id="UP000007115"/>
    </source>
</evidence>